<dbReference type="InterPro" id="IPR004147">
    <property type="entry name" value="ABC1_dom"/>
</dbReference>
<feature type="transmembrane region" description="Helical" evidence="2">
    <location>
        <begin position="480"/>
        <end position="500"/>
    </location>
</feature>
<keyword evidence="2" id="KW-0812">Transmembrane</keyword>
<dbReference type="HOGENOM" id="CLU_006533_0_2_5"/>
<dbReference type="KEGG" id="ssan:NX02_14265"/>
<reference evidence="4 5" key="1">
    <citation type="submission" date="2013-07" db="EMBL/GenBank/DDBJ databases">
        <title>Completed genome of Sphingomonas sanxanigenens NX02.</title>
        <authorList>
            <person name="Ma T."/>
            <person name="Huang H."/>
            <person name="Wu M."/>
            <person name="Li X."/>
            <person name="Li G."/>
        </authorList>
    </citation>
    <scope>NUCLEOTIDE SEQUENCE [LARGE SCALE GENOMIC DNA]</scope>
    <source>
        <strain evidence="4 5">NX02</strain>
    </source>
</reference>
<keyword evidence="2" id="KW-1133">Transmembrane helix</keyword>
<evidence type="ECO:0000256" key="2">
    <source>
        <dbReference type="SAM" id="Phobius"/>
    </source>
</evidence>
<organism evidence="4 5">
    <name type="scientific">Sphingomonas sanxanigenens DSM 19645 = NX02</name>
    <dbReference type="NCBI Taxonomy" id="1123269"/>
    <lineage>
        <taxon>Bacteria</taxon>
        <taxon>Pseudomonadati</taxon>
        <taxon>Pseudomonadota</taxon>
        <taxon>Alphaproteobacteria</taxon>
        <taxon>Sphingomonadales</taxon>
        <taxon>Sphingomonadaceae</taxon>
        <taxon>Sphingomonas</taxon>
    </lineage>
</organism>
<dbReference type="AlphaFoldDB" id="W0AFW3"/>
<keyword evidence="5" id="KW-1185">Reference proteome</keyword>
<name>W0AFW3_9SPHN</name>
<dbReference type="STRING" id="1123269.NX02_14265"/>
<dbReference type="EMBL" id="CP006644">
    <property type="protein sequence ID" value="AHE54540.1"/>
    <property type="molecule type" value="Genomic_DNA"/>
</dbReference>
<dbReference type="PATRIC" id="fig|1123269.5.peg.2780"/>
<dbReference type="InterPro" id="IPR050154">
    <property type="entry name" value="UbiB_kinase"/>
</dbReference>
<dbReference type="PANTHER" id="PTHR10566">
    <property type="entry name" value="CHAPERONE-ACTIVITY OF BC1 COMPLEX CABC1 -RELATED"/>
    <property type="match status" value="1"/>
</dbReference>
<dbReference type="CDD" id="cd05121">
    <property type="entry name" value="ABC1_ADCK3-like"/>
    <property type="match status" value="1"/>
</dbReference>
<dbReference type="PANTHER" id="PTHR10566:SF113">
    <property type="entry name" value="PROTEIN ACTIVITY OF BC1 COMPLEX KINASE 7, CHLOROPLASTIC"/>
    <property type="match status" value="1"/>
</dbReference>
<dbReference type="OrthoDB" id="9795390at2"/>
<accession>W0AFW3</accession>
<evidence type="ECO:0000313" key="5">
    <source>
        <dbReference type="Proteomes" id="UP000018851"/>
    </source>
</evidence>
<protein>
    <recommendedName>
        <fullName evidence="3">ABC1 atypical kinase-like domain-containing protein</fullName>
    </recommendedName>
</protein>
<dbReference type="Proteomes" id="UP000018851">
    <property type="component" value="Chromosome"/>
</dbReference>
<gene>
    <name evidence="4" type="ORF">NX02_14265</name>
</gene>
<feature type="domain" description="ABC1 atypical kinase-like" evidence="3">
    <location>
        <begin position="85"/>
        <end position="327"/>
    </location>
</feature>
<keyword evidence="2" id="KW-0472">Membrane</keyword>
<dbReference type="eggNOG" id="COG0661">
    <property type="taxonomic scope" value="Bacteria"/>
</dbReference>
<evidence type="ECO:0000256" key="1">
    <source>
        <dbReference type="ARBA" id="ARBA00009670"/>
    </source>
</evidence>
<sequence>MIETAMVAARDRKRLAEIGGVVTRFGLGALGARLGLPGHDGATAPTPERVRQAIEELGPTFVKLGQILATRSDLLEPEWIVELEKLHSTAPTLDFETLRGDVEAALGGPPETIFARFDTRPLAAASIAQVHRATTEDGREIVLKLRRPGIRALMEADLRLIAQFAKVAEANPMVQRYRPREMVRLLAEAVLAELDFTNEALNVERFAANFRDRPGITIPAIHWQWTREDLLAMDFVEGVPPTDAARLEGAGISPSAIAALGADTVLDMVLIDGLFHGDPHPGNLLCQPGDRIAMLDFGMVGHVSPRRREEMMGFVQSLSGGDPARLADVLAAWTEGTGADRNVLAEAADRLVQRNGQGPLVLARVVEDMMALIRDRGLILPADLILIFKAMITIDGVMQRIDPTFDLSAATQRALGRVMAARYTPDAVRDRIAALLLDLSTTSDNLPRLIRAATARLTEPAPAPADTAAATRDLTRAVRWLSGAVIAGAALISGTMLFGFG</sequence>
<dbReference type="RefSeq" id="WP_025292745.1">
    <property type="nucleotide sequence ID" value="NZ_CP006644.1"/>
</dbReference>
<dbReference type="InterPro" id="IPR011009">
    <property type="entry name" value="Kinase-like_dom_sf"/>
</dbReference>
<dbReference type="Pfam" id="PF03109">
    <property type="entry name" value="ABC1"/>
    <property type="match status" value="1"/>
</dbReference>
<evidence type="ECO:0000313" key="4">
    <source>
        <dbReference type="EMBL" id="AHE54540.1"/>
    </source>
</evidence>
<evidence type="ECO:0000259" key="3">
    <source>
        <dbReference type="Pfam" id="PF03109"/>
    </source>
</evidence>
<comment type="similarity">
    <text evidence="1">Belongs to the protein kinase superfamily. ADCK protein kinase family.</text>
</comment>
<dbReference type="SUPFAM" id="SSF56112">
    <property type="entry name" value="Protein kinase-like (PK-like)"/>
    <property type="match status" value="1"/>
</dbReference>
<proteinExistence type="inferred from homology"/>